<organism evidence="1 2">
    <name type="scientific">Solanum commersonii</name>
    <name type="common">Commerson's wild potato</name>
    <name type="synonym">Commerson's nightshade</name>
    <dbReference type="NCBI Taxonomy" id="4109"/>
    <lineage>
        <taxon>Eukaryota</taxon>
        <taxon>Viridiplantae</taxon>
        <taxon>Streptophyta</taxon>
        <taxon>Embryophyta</taxon>
        <taxon>Tracheophyta</taxon>
        <taxon>Spermatophyta</taxon>
        <taxon>Magnoliopsida</taxon>
        <taxon>eudicotyledons</taxon>
        <taxon>Gunneridae</taxon>
        <taxon>Pentapetalae</taxon>
        <taxon>asterids</taxon>
        <taxon>lamiids</taxon>
        <taxon>Solanales</taxon>
        <taxon>Solanaceae</taxon>
        <taxon>Solanoideae</taxon>
        <taxon>Solaneae</taxon>
        <taxon>Solanum</taxon>
    </lineage>
</organism>
<comment type="caution">
    <text evidence="1">The sequence shown here is derived from an EMBL/GenBank/DDBJ whole genome shotgun (WGS) entry which is preliminary data.</text>
</comment>
<name>A0A9J5XV44_SOLCO</name>
<evidence type="ECO:0000313" key="2">
    <source>
        <dbReference type="Proteomes" id="UP000824120"/>
    </source>
</evidence>
<accession>A0A9J5XV44</accession>
<sequence>MDTWRQGTIKRIKERTPILHPLSNWSHTGGGTNGTQLAARQLQFSEAVLQASRRWRRKKIMRAIGA</sequence>
<dbReference type="EMBL" id="JACXVP010000008">
    <property type="protein sequence ID" value="KAG5591116.1"/>
    <property type="molecule type" value="Genomic_DNA"/>
</dbReference>
<keyword evidence="2" id="KW-1185">Reference proteome</keyword>
<proteinExistence type="predicted"/>
<dbReference type="Proteomes" id="UP000824120">
    <property type="component" value="Chromosome 8"/>
</dbReference>
<reference evidence="1 2" key="1">
    <citation type="submission" date="2020-09" db="EMBL/GenBank/DDBJ databases">
        <title>De no assembly of potato wild relative species, Solanum commersonii.</title>
        <authorList>
            <person name="Cho K."/>
        </authorList>
    </citation>
    <scope>NUCLEOTIDE SEQUENCE [LARGE SCALE GENOMIC DNA]</scope>
    <source>
        <strain evidence="1">LZ3.2</strain>
        <tissue evidence="1">Leaf</tissue>
    </source>
</reference>
<dbReference type="AlphaFoldDB" id="A0A9J5XV44"/>
<evidence type="ECO:0000313" key="1">
    <source>
        <dbReference type="EMBL" id="KAG5591116.1"/>
    </source>
</evidence>
<protein>
    <submittedName>
        <fullName evidence="1">Uncharacterized protein</fullName>
    </submittedName>
</protein>
<gene>
    <name evidence="1" type="ORF">H5410_041630</name>
</gene>